<reference evidence="2" key="1">
    <citation type="submission" date="2021-02" db="EMBL/GenBank/DDBJ databases">
        <authorList>
            <person name="Nowell W R."/>
        </authorList>
    </citation>
    <scope>NUCLEOTIDE SEQUENCE</scope>
</reference>
<accession>A0A816QWM7</accession>
<dbReference type="Pfam" id="PF00078">
    <property type="entry name" value="RVT_1"/>
    <property type="match status" value="1"/>
</dbReference>
<dbReference type="AlphaFoldDB" id="A0A816QWM7"/>
<name>A0A816QWM7_9BILA</name>
<dbReference type="SUPFAM" id="SSF56219">
    <property type="entry name" value="DNase I-like"/>
    <property type="match status" value="1"/>
</dbReference>
<feature type="domain" description="Reverse transcriptase" evidence="1">
    <location>
        <begin position="342"/>
        <end position="499"/>
    </location>
</feature>
<proteinExistence type="predicted"/>
<protein>
    <recommendedName>
        <fullName evidence="1">Reverse transcriptase domain-containing protein</fullName>
    </recommendedName>
</protein>
<evidence type="ECO:0000313" key="2">
    <source>
        <dbReference type="EMBL" id="CAF2064001.1"/>
    </source>
</evidence>
<dbReference type="EMBL" id="CAJNRG010004204">
    <property type="protein sequence ID" value="CAF2064001.1"/>
    <property type="molecule type" value="Genomic_DNA"/>
</dbReference>
<dbReference type="PANTHER" id="PTHR19446">
    <property type="entry name" value="REVERSE TRANSCRIPTASES"/>
    <property type="match status" value="1"/>
</dbReference>
<dbReference type="InterPro" id="IPR000477">
    <property type="entry name" value="RT_dom"/>
</dbReference>
<gene>
    <name evidence="2" type="ORF">XDN619_LOCUS11114</name>
</gene>
<dbReference type="Proteomes" id="UP000663887">
    <property type="component" value="Unassembled WGS sequence"/>
</dbReference>
<sequence length="522" mass="61566">MNHKGRLLAVWLDNNDKYTIQNHGMKTSLRSDTIIDLVLKTPTISLAPCGTLSYTGSDHLPILMELNGINLQDNNYIISKTYWKIYKNILTIINPCVQKEKEKTYQDKPSKWFTFSQQLLEALKERVTIYHQTAQQRSTLSSSLRLMLKQKHYLQIKYRHGKLEEDRIRLRSWNKLVQYELKSFRQNNWMNFISEVAFPNPTHCWKTVKRLNKKRTASFSAITENDNIYKTPEKIVNCLQNHFSSRFIAPTLNMDNSTDVLAFKLWNELSNSSHEDIELVCENSDLKFTTQDLKSIIRKMNTKNSLGFDKVSNKMVKLLPECYLTIIILVYNDLFKSAYWNNKIYEKLFLLRFDKWLEVNNILPTQQSGSRPHSSTLTIVNHLMEQLEQSLRHNSFSVVVYIDFLQAFDMLWHPRLILKLQHLHCPYAYFFWIFNYFQDRTTTIDYQGHVSDQIVITRGAPQGSCFGPKAYIVNLFDLPQIFECPREVHLYVDDLAILYSPSIYLKYIKQTNEIQTRITTTW</sequence>
<organism evidence="2 3">
    <name type="scientific">Rotaria magnacalcarata</name>
    <dbReference type="NCBI Taxonomy" id="392030"/>
    <lineage>
        <taxon>Eukaryota</taxon>
        <taxon>Metazoa</taxon>
        <taxon>Spiralia</taxon>
        <taxon>Gnathifera</taxon>
        <taxon>Rotifera</taxon>
        <taxon>Eurotatoria</taxon>
        <taxon>Bdelloidea</taxon>
        <taxon>Philodinida</taxon>
        <taxon>Philodinidae</taxon>
        <taxon>Rotaria</taxon>
    </lineage>
</organism>
<evidence type="ECO:0000259" key="1">
    <source>
        <dbReference type="Pfam" id="PF00078"/>
    </source>
</evidence>
<evidence type="ECO:0000313" key="3">
    <source>
        <dbReference type="Proteomes" id="UP000663887"/>
    </source>
</evidence>
<comment type="caution">
    <text evidence="2">The sequence shown here is derived from an EMBL/GenBank/DDBJ whole genome shotgun (WGS) entry which is preliminary data.</text>
</comment>
<dbReference type="InterPro" id="IPR036691">
    <property type="entry name" value="Endo/exonu/phosph_ase_sf"/>
</dbReference>